<proteinExistence type="predicted"/>
<dbReference type="AlphaFoldDB" id="A0A2S5CKC7"/>
<name>A0A2S5CKC7_9GAMM</name>
<protein>
    <submittedName>
        <fullName evidence="1">Uncharacterized protein</fullName>
    </submittedName>
</protein>
<evidence type="ECO:0000313" key="2">
    <source>
        <dbReference type="Proteomes" id="UP000237423"/>
    </source>
</evidence>
<reference evidence="1 2" key="1">
    <citation type="submission" date="2017-11" db="EMBL/GenBank/DDBJ databases">
        <title>Draft Genome Sequence of Methylobacter psychrotolerans Sph1T, an Obligate Methanotroph from Low-Temperature Environments.</title>
        <authorList>
            <person name="Oshkin I.Y."/>
            <person name="Miroshnikov K."/>
            <person name="Belova S.E."/>
            <person name="Korzhenkov A."/>
            <person name="Toshchakov S.V."/>
            <person name="Dedysh S.N."/>
        </authorList>
    </citation>
    <scope>NUCLEOTIDE SEQUENCE [LARGE SCALE GENOMIC DNA]</scope>
    <source>
        <strain evidence="1 2">Sph1</strain>
    </source>
</reference>
<comment type="caution">
    <text evidence="1">The sequence shown here is derived from an EMBL/GenBank/DDBJ whole genome shotgun (WGS) entry which is preliminary data.</text>
</comment>
<organism evidence="1 2">
    <name type="scientific">Methylovulum psychrotolerans</name>
    <dbReference type="NCBI Taxonomy" id="1704499"/>
    <lineage>
        <taxon>Bacteria</taxon>
        <taxon>Pseudomonadati</taxon>
        <taxon>Pseudomonadota</taxon>
        <taxon>Gammaproteobacteria</taxon>
        <taxon>Methylococcales</taxon>
        <taxon>Methylococcaceae</taxon>
        <taxon>Methylovulum</taxon>
    </lineage>
</organism>
<sequence>MANESGPQNDVKYCPACKGTLRNIPREEMTSRGHIRADGTVSPHTHTYQCIDQNCNIRFEINQQR</sequence>
<gene>
    <name evidence="1" type="ORF">AADEFJLK_02709</name>
</gene>
<accession>A0A2S5CKC7</accession>
<dbReference type="EMBL" id="PGFZ01000006">
    <property type="protein sequence ID" value="POZ51263.1"/>
    <property type="molecule type" value="Genomic_DNA"/>
</dbReference>
<dbReference type="Proteomes" id="UP000237423">
    <property type="component" value="Unassembled WGS sequence"/>
</dbReference>
<evidence type="ECO:0000313" key="1">
    <source>
        <dbReference type="EMBL" id="POZ51263.1"/>
    </source>
</evidence>